<comment type="similarity">
    <text evidence="1 5">Belongs to the KptA/TPT1 family.</text>
</comment>
<keyword evidence="2 5" id="KW-0808">Transferase</keyword>
<accession>A0A2U3N1C0</accession>
<evidence type="ECO:0000256" key="2">
    <source>
        <dbReference type="ARBA" id="ARBA00022679"/>
    </source>
</evidence>
<dbReference type="GO" id="GO:0006388">
    <property type="term" value="P:tRNA splicing, via endonucleolytic cleavage and ligation"/>
    <property type="evidence" value="ECO:0007669"/>
    <property type="project" value="UniProtKB-UniRule"/>
</dbReference>
<evidence type="ECO:0000313" key="7">
    <source>
        <dbReference type="Proteomes" id="UP000245974"/>
    </source>
</evidence>
<dbReference type="FunCoup" id="A0A2U3N1C0">
    <property type="interactions" value="220"/>
</dbReference>
<sequence>MSEKNISKYLSFVLRHKPEIIDLKLDQEGWACISDLLERSEPIHGVQLNRTLLLNVVKNNAKQRFQISDDGLKIRAVQGHSTTTVDRKFLEKTPPAFLYHGTAERFISSIQNQGLIPKERQYVHLSESLDTALAVGARYGKPYILTIRTLDMHQSGFKFYQAENNVWLVEKVPKYFIEQS</sequence>
<dbReference type="SUPFAM" id="SSF56399">
    <property type="entry name" value="ADP-ribosylation"/>
    <property type="match status" value="1"/>
</dbReference>
<dbReference type="OrthoDB" id="4537997at2"/>
<keyword evidence="7" id="KW-1185">Reference proteome</keyword>
<organism evidence="6 7">
    <name type="scientific">Acinetobacter stercoris</name>
    <dbReference type="NCBI Taxonomy" id="2126983"/>
    <lineage>
        <taxon>Bacteria</taxon>
        <taxon>Pseudomonadati</taxon>
        <taxon>Pseudomonadota</taxon>
        <taxon>Gammaproteobacteria</taxon>
        <taxon>Moraxellales</taxon>
        <taxon>Moraxellaceae</taxon>
        <taxon>Acinetobacter</taxon>
    </lineage>
</organism>
<dbReference type="EMBL" id="OOGT01000141">
    <property type="protein sequence ID" value="SPL71486.1"/>
    <property type="molecule type" value="Genomic_DNA"/>
</dbReference>
<evidence type="ECO:0000313" key="6">
    <source>
        <dbReference type="EMBL" id="SPL71486.1"/>
    </source>
</evidence>
<dbReference type="HAMAP" id="MF_00299">
    <property type="entry name" value="KptA"/>
    <property type="match status" value="1"/>
</dbReference>
<name>A0A2U3N1C0_9GAMM</name>
<evidence type="ECO:0000256" key="4">
    <source>
        <dbReference type="ARBA" id="ARBA00025212"/>
    </source>
</evidence>
<dbReference type="AlphaFoldDB" id="A0A2U3N1C0"/>
<dbReference type="Gene3D" id="1.10.10.970">
    <property type="entry name" value="RNA 2'-phosphotransferase, Tpt1/KptA family, N-terminal domain"/>
    <property type="match status" value="1"/>
</dbReference>
<dbReference type="InterPro" id="IPR002745">
    <property type="entry name" value="Ptrans_KptA/Tpt1"/>
</dbReference>
<evidence type="ECO:0000256" key="5">
    <source>
        <dbReference type="HAMAP-Rule" id="MF_00299"/>
    </source>
</evidence>
<protein>
    <recommendedName>
        <fullName evidence="5">Probable RNA 2'-phosphotransferase</fullName>
        <ecNumber evidence="5">2.7.1.-</ecNumber>
    </recommendedName>
</protein>
<comment type="function">
    <text evidence="4 5">Removes the 2'-phosphate from RNA via an intermediate in which the phosphate is ADP-ribosylated by NAD followed by a presumed transesterification to release the RNA and generate ADP-ribose 1''-2''-cyclic phosphate (APPR&gt;P). May function as an ADP-ribosylase.</text>
</comment>
<dbReference type="PANTHER" id="PTHR12684">
    <property type="entry name" value="PUTATIVE PHOSPHOTRANSFERASE"/>
    <property type="match status" value="1"/>
</dbReference>
<dbReference type="InterPro" id="IPR042081">
    <property type="entry name" value="RNA_2'-PTrans_C"/>
</dbReference>
<dbReference type="InParanoid" id="A0A2U3N1C0"/>
<dbReference type="EC" id="2.7.1.-" evidence="5"/>
<dbReference type="PANTHER" id="PTHR12684:SF2">
    <property type="entry name" value="TRNA 2'-PHOSPHOTRANSFERASE 1"/>
    <property type="match status" value="1"/>
</dbReference>
<dbReference type="GO" id="GO:0000215">
    <property type="term" value="F:tRNA 2'-phosphotransferase activity"/>
    <property type="evidence" value="ECO:0007669"/>
    <property type="project" value="TreeGrafter"/>
</dbReference>
<dbReference type="InterPro" id="IPR042080">
    <property type="entry name" value="RNA_2'-PTrans_N"/>
</dbReference>
<dbReference type="Pfam" id="PF01885">
    <property type="entry name" value="PTS_2-RNA"/>
    <property type="match status" value="1"/>
</dbReference>
<reference evidence="7" key="1">
    <citation type="submission" date="2018-03" db="EMBL/GenBank/DDBJ databases">
        <authorList>
            <person name="Blom J."/>
        </authorList>
    </citation>
    <scope>NUCLEOTIDE SEQUENCE [LARGE SCALE GENOMIC DNA]</scope>
    <source>
        <strain evidence="7">KPC-SM-21</strain>
    </source>
</reference>
<proteinExistence type="inferred from homology"/>
<gene>
    <name evidence="5" type="primary">kptA</name>
    <name evidence="6" type="ORF">KPC_2664</name>
</gene>
<evidence type="ECO:0000256" key="3">
    <source>
        <dbReference type="ARBA" id="ARBA00023027"/>
    </source>
</evidence>
<dbReference type="GO" id="GO:0003950">
    <property type="term" value="F:NAD+ poly-ADP-ribosyltransferase activity"/>
    <property type="evidence" value="ECO:0007669"/>
    <property type="project" value="InterPro"/>
</dbReference>
<dbReference type="RefSeq" id="WP_121974909.1">
    <property type="nucleotide sequence ID" value="NZ_OOGT01000141.1"/>
</dbReference>
<evidence type="ECO:0000256" key="1">
    <source>
        <dbReference type="ARBA" id="ARBA00009836"/>
    </source>
</evidence>
<dbReference type="Proteomes" id="UP000245974">
    <property type="component" value="Unassembled WGS sequence"/>
</dbReference>
<dbReference type="Gene3D" id="3.20.170.30">
    <property type="match status" value="1"/>
</dbReference>
<keyword evidence="3 5" id="KW-0520">NAD</keyword>
<dbReference type="InterPro" id="IPR022928">
    <property type="entry name" value="RNA_2'-PTrans_KptA"/>
</dbReference>